<dbReference type="PANTHER" id="PTHR24096">
    <property type="entry name" value="LONG-CHAIN-FATTY-ACID--COA LIGASE"/>
    <property type="match status" value="1"/>
</dbReference>
<dbReference type="Gene3D" id="3.40.50.12780">
    <property type="entry name" value="N-terminal domain of ligase-like"/>
    <property type="match status" value="1"/>
</dbReference>
<dbReference type="InterPro" id="IPR020845">
    <property type="entry name" value="AMP-binding_CS"/>
</dbReference>
<evidence type="ECO:0000256" key="1">
    <source>
        <dbReference type="ARBA" id="ARBA00004275"/>
    </source>
</evidence>
<sequence>MMIYNEFYVFGDRNRQVPVHLNFGKYILDRLRQMGDKVALINATTGEELTYRRFAQYSVNLATSLTELGIRKGDVVAIGSEERNMFVPTVLSIFLTGAMCVPYDLSNGKAILRKKMSVAKPTYFITSKLFWDEYQEVITSCDTIKSYITLDDSPQNAISIQSLLSKDVDIDRYEPAKVLGQVDTAYILYSSGTTGLPKGIRITHLNCIVNSLPDNFLDHRIETAFMFGKWYHNYDNFFFYKYLSTGKKVIYVKDIQLPNILKCIEKYQVNIAMFLPFTINLLVKEENLEKFNLDSLKYIYSRASLLHKKTIEKVKQRLPKLQHVLQGYGMSECGEPASDIWANNGPRPGSIGMAAPGVVFKIVDLETNVNLGPNQLGEITVTGPMFMKEYIDVDPSSYLDEEGFFKTGDVGYYDEDKYMYIVDRKHEVIIHKSHKIAPLELEILLEMHEKVLEVAVVGKPHPDFGELPTAFVVSKPGSNATEEELVNYIAVQAPSYMHLYGGVKFIDKLPRSDRGKVLRRQLREMLQE</sequence>
<dbReference type="PANTHER" id="PTHR24096:SF149">
    <property type="entry name" value="AMP-BINDING DOMAIN-CONTAINING PROTEIN-RELATED"/>
    <property type="match status" value="1"/>
</dbReference>
<feature type="domain" description="AMP-dependent synthetase/ligase" evidence="5">
    <location>
        <begin position="32"/>
        <end position="390"/>
    </location>
</feature>
<dbReference type="InterPro" id="IPR025110">
    <property type="entry name" value="AMP-bd_C"/>
</dbReference>
<dbReference type="RefSeq" id="XP_023934889.2">
    <property type="nucleotide sequence ID" value="XM_024079121.2"/>
</dbReference>
<evidence type="ECO:0000256" key="2">
    <source>
        <dbReference type="ARBA" id="ARBA00006432"/>
    </source>
</evidence>
<dbReference type="InterPro" id="IPR000873">
    <property type="entry name" value="AMP-dep_synth/lig_dom"/>
</dbReference>
<accession>A0A6J1MKF7</accession>
<evidence type="ECO:0000256" key="3">
    <source>
        <dbReference type="ARBA" id="ARBA00022598"/>
    </source>
</evidence>
<dbReference type="OrthoDB" id="10253869at2759"/>
<proteinExistence type="inferred from homology"/>
<dbReference type="Pfam" id="PF13193">
    <property type="entry name" value="AMP-binding_C"/>
    <property type="match status" value="1"/>
</dbReference>
<dbReference type="PROSITE" id="PS00455">
    <property type="entry name" value="AMP_BINDING"/>
    <property type="match status" value="1"/>
</dbReference>
<keyword evidence="3" id="KW-0436">Ligase</keyword>
<dbReference type="AlphaFoldDB" id="A0A6J1MKF7"/>
<evidence type="ECO:0000313" key="8">
    <source>
        <dbReference type="RefSeq" id="XP_023934889.2"/>
    </source>
</evidence>
<dbReference type="GO" id="GO:0016405">
    <property type="term" value="F:CoA-ligase activity"/>
    <property type="evidence" value="ECO:0007669"/>
    <property type="project" value="TreeGrafter"/>
</dbReference>
<keyword evidence="7" id="KW-1185">Reference proteome</keyword>
<reference evidence="8" key="1">
    <citation type="submission" date="2025-08" db="UniProtKB">
        <authorList>
            <consortium name="RefSeq"/>
        </authorList>
    </citation>
    <scope>IDENTIFICATION</scope>
</reference>
<dbReference type="InterPro" id="IPR042099">
    <property type="entry name" value="ANL_N_sf"/>
</dbReference>
<dbReference type="Pfam" id="PF00501">
    <property type="entry name" value="AMP-binding"/>
    <property type="match status" value="1"/>
</dbReference>
<dbReference type="Gene3D" id="3.30.300.30">
    <property type="match status" value="1"/>
</dbReference>
<dbReference type="SUPFAM" id="SSF56801">
    <property type="entry name" value="Acetyl-CoA synthetase-like"/>
    <property type="match status" value="1"/>
</dbReference>
<evidence type="ECO:0000259" key="6">
    <source>
        <dbReference type="Pfam" id="PF13193"/>
    </source>
</evidence>
<dbReference type="Proteomes" id="UP001652582">
    <property type="component" value="Chromosome 10"/>
</dbReference>
<dbReference type="InterPro" id="IPR045851">
    <property type="entry name" value="AMP-bd_C_sf"/>
</dbReference>
<gene>
    <name evidence="8" type="primary">LOC112043622</name>
</gene>
<name>A0A6J1MKF7_BICAN</name>
<evidence type="ECO:0000256" key="4">
    <source>
        <dbReference type="ARBA" id="ARBA00023140"/>
    </source>
</evidence>
<feature type="domain" description="AMP-binding enzyme C-terminal" evidence="6">
    <location>
        <begin position="440"/>
        <end position="516"/>
    </location>
</feature>
<comment type="subcellular location">
    <subcellularLocation>
        <location evidence="1">Peroxisome</location>
    </subcellularLocation>
</comment>
<keyword evidence="4" id="KW-0576">Peroxisome</keyword>
<organism evidence="7 8">
    <name type="scientific">Bicyclus anynana</name>
    <name type="common">Squinting bush brown butterfly</name>
    <dbReference type="NCBI Taxonomy" id="110368"/>
    <lineage>
        <taxon>Eukaryota</taxon>
        <taxon>Metazoa</taxon>
        <taxon>Ecdysozoa</taxon>
        <taxon>Arthropoda</taxon>
        <taxon>Hexapoda</taxon>
        <taxon>Insecta</taxon>
        <taxon>Pterygota</taxon>
        <taxon>Neoptera</taxon>
        <taxon>Endopterygota</taxon>
        <taxon>Lepidoptera</taxon>
        <taxon>Glossata</taxon>
        <taxon>Ditrysia</taxon>
        <taxon>Papilionoidea</taxon>
        <taxon>Nymphalidae</taxon>
        <taxon>Satyrinae</taxon>
        <taxon>Satyrini</taxon>
        <taxon>Mycalesina</taxon>
        <taxon>Bicyclus</taxon>
    </lineage>
</organism>
<evidence type="ECO:0000313" key="7">
    <source>
        <dbReference type="Proteomes" id="UP001652582"/>
    </source>
</evidence>
<dbReference type="KEGG" id="bany:112043622"/>
<protein>
    <submittedName>
        <fullName evidence="8">Uncharacterized protein LOC112043622</fullName>
    </submittedName>
</protein>
<dbReference type="GeneID" id="112043622"/>
<evidence type="ECO:0000259" key="5">
    <source>
        <dbReference type="Pfam" id="PF00501"/>
    </source>
</evidence>
<dbReference type="GO" id="GO:0005777">
    <property type="term" value="C:peroxisome"/>
    <property type="evidence" value="ECO:0007669"/>
    <property type="project" value="UniProtKB-SubCell"/>
</dbReference>
<comment type="similarity">
    <text evidence="2">Belongs to the ATP-dependent AMP-binding enzyme family.</text>
</comment>